<evidence type="ECO:0000313" key="2">
    <source>
        <dbReference type="Proteomes" id="UP000663720"/>
    </source>
</evidence>
<protein>
    <submittedName>
        <fullName evidence="1">Uncharacterized protein</fullName>
    </submittedName>
</protein>
<dbReference type="Proteomes" id="UP000663720">
    <property type="component" value="Chromosome"/>
</dbReference>
<dbReference type="EMBL" id="CP061799">
    <property type="protein sequence ID" value="QTA81635.1"/>
    <property type="molecule type" value="Genomic_DNA"/>
</dbReference>
<accession>A0A975BAK4</accession>
<dbReference type="KEGG" id="dli:dnl_39770"/>
<dbReference type="AlphaFoldDB" id="A0A975BAK4"/>
<name>A0A975BAK4_9BACT</name>
<reference evidence="1" key="1">
    <citation type="journal article" date="2021" name="Microb. Physiol.">
        <title>Proteogenomic Insights into the Physiology of Marine, Sulfate-Reducing, Filamentous Desulfonema limicola and Desulfonema magnum.</title>
        <authorList>
            <person name="Schnaars V."/>
            <person name="Wohlbrand L."/>
            <person name="Scheve S."/>
            <person name="Hinrichs C."/>
            <person name="Reinhardt R."/>
            <person name="Rabus R."/>
        </authorList>
    </citation>
    <scope>NUCLEOTIDE SEQUENCE</scope>
    <source>
        <strain evidence="1">5ac10</strain>
    </source>
</reference>
<gene>
    <name evidence="1" type="ORF">dnl_39770</name>
</gene>
<proteinExistence type="predicted"/>
<organism evidence="1 2">
    <name type="scientific">Desulfonema limicola</name>
    <dbReference type="NCBI Taxonomy" id="45656"/>
    <lineage>
        <taxon>Bacteria</taxon>
        <taxon>Pseudomonadati</taxon>
        <taxon>Thermodesulfobacteriota</taxon>
        <taxon>Desulfobacteria</taxon>
        <taxon>Desulfobacterales</taxon>
        <taxon>Desulfococcaceae</taxon>
        <taxon>Desulfonema</taxon>
    </lineage>
</organism>
<sequence>MYFILISVLLSFIFHLPDNSLLKGEPQGLPLRKHNRILIIENHTNHSSKK</sequence>
<keyword evidence="2" id="KW-1185">Reference proteome</keyword>
<evidence type="ECO:0000313" key="1">
    <source>
        <dbReference type="EMBL" id="QTA81635.1"/>
    </source>
</evidence>